<proteinExistence type="predicted"/>
<feature type="compositionally biased region" description="Basic and acidic residues" evidence="1">
    <location>
        <begin position="46"/>
        <end position="65"/>
    </location>
</feature>
<feature type="compositionally biased region" description="Polar residues" evidence="1">
    <location>
        <begin position="644"/>
        <end position="663"/>
    </location>
</feature>
<gene>
    <name evidence="2" type="ORF">D9613_003853</name>
</gene>
<feature type="region of interest" description="Disordered" evidence="1">
    <location>
        <begin position="575"/>
        <end position="663"/>
    </location>
</feature>
<feature type="compositionally biased region" description="Basic and acidic residues" evidence="1">
    <location>
        <begin position="1044"/>
        <end position="1054"/>
    </location>
</feature>
<feature type="region of interest" description="Disordered" evidence="1">
    <location>
        <begin position="161"/>
        <end position="217"/>
    </location>
</feature>
<feature type="compositionally biased region" description="Low complexity" evidence="1">
    <location>
        <begin position="347"/>
        <end position="365"/>
    </location>
</feature>
<dbReference type="Proteomes" id="UP000521872">
    <property type="component" value="Unassembled WGS sequence"/>
</dbReference>
<feature type="region of interest" description="Disordered" evidence="1">
    <location>
        <begin position="344"/>
        <end position="556"/>
    </location>
</feature>
<feature type="compositionally biased region" description="Polar residues" evidence="1">
    <location>
        <begin position="803"/>
        <end position="814"/>
    </location>
</feature>
<dbReference type="EMBL" id="JAACJL010000057">
    <property type="protein sequence ID" value="KAF4611546.1"/>
    <property type="molecule type" value="Genomic_DNA"/>
</dbReference>
<feature type="region of interest" description="Disordered" evidence="1">
    <location>
        <begin position="829"/>
        <end position="941"/>
    </location>
</feature>
<name>A0A8H4VI78_9AGAR</name>
<feature type="compositionally biased region" description="Low complexity" evidence="1">
    <location>
        <begin position="458"/>
        <end position="468"/>
    </location>
</feature>
<feature type="compositionally biased region" description="Pro residues" evidence="1">
    <location>
        <begin position="524"/>
        <end position="535"/>
    </location>
</feature>
<feature type="compositionally biased region" description="Basic and acidic residues" evidence="1">
    <location>
        <begin position="890"/>
        <end position="901"/>
    </location>
</feature>
<feature type="compositionally biased region" description="Acidic residues" evidence="1">
    <location>
        <begin position="926"/>
        <end position="939"/>
    </location>
</feature>
<feature type="compositionally biased region" description="Basic and acidic residues" evidence="1">
    <location>
        <begin position="625"/>
        <end position="636"/>
    </location>
</feature>
<feature type="compositionally biased region" description="Low complexity" evidence="1">
    <location>
        <begin position="373"/>
        <end position="395"/>
    </location>
</feature>
<feature type="compositionally biased region" description="Pro residues" evidence="1">
    <location>
        <begin position="407"/>
        <end position="424"/>
    </location>
</feature>
<feature type="compositionally biased region" description="Low complexity" evidence="1">
    <location>
        <begin position="594"/>
        <end position="606"/>
    </location>
</feature>
<evidence type="ECO:0000313" key="3">
    <source>
        <dbReference type="Proteomes" id="UP000521872"/>
    </source>
</evidence>
<feature type="region of interest" description="Disordered" evidence="1">
    <location>
        <begin position="794"/>
        <end position="817"/>
    </location>
</feature>
<feature type="compositionally biased region" description="Acidic residues" evidence="1">
    <location>
        <begin position="31"/>
        <end position="41"/>
    </location>
</feature>
<feature type="region of interest" description="Disordered" evidence="1">
    <location>
        <begin position="16"/>
        <end position="66"/>
    </location>
</feature>
<comment type="caution">
    <text evidence="2">The sequence shown here is derived from an EMBL/GenBank/DDBJ whole genome shotgun (WGS) entry which is preliminary data.</text>
</comment>
<keyword evidence="3" id="KW-1185">Reference proteome</keyword>
<protein>
    <submittedName>
        <fullName evidence="2">Uncharacterized protein</fullName>
    </submittedName>
</protein>
<accession>A0A8H4VI78</accession>
<feature type="compositionally biased region" description="Polar residues" evidence="1">
    <location>
        <begin position="442"/>
        <end position="454"/>
    </location>
</feature>
<feature type="region of interest" description="Disordered" evidence="1">
    <location>
        <begin position="1025"/>
        <end position="1054"/>
    </location>
</feature>
<dbReference type="AlphaFoldDB" id="A0A8H4VI78"/>
<feature type="compositionally biased region" description="Polar residues" evidence="1">
    <location>
        <begin position="477"/>
        <end position="488"/>
    </location>
</feature>
<feature type="compositionally biased region" description="Low complexity" evidence="1">
    <location>
        <begin position="500"/>
        <end position="522"/>
    </location>
</feature>
<sequence>MLSSIASFLPSALNIGGHSNHDLPRPTVNPDTEDEEDDVEEVPPQGRDDPETQRAPRGKEKDGKLANEAGRQQYLSDHHIRFVLLDSMHGTISGWTLSGCVLFLTSSFMRGNYTLWHRWEGCIRTSMHYQDLPACLLRASTFIFVRPPPSKTNHPLNLQVQLVPPNAKPPSGVVPSGADSTATTPTSARSHTSASSEDGASLARTTSNRSSTSASTSASINYNTSTASFASVASSTASSTTRRTIIPLYNLQAHNVMTNVIVDAGTDAKIAKFQKRGIELIDLALLEPVEVWGEKDKQGEKIARRESMRISVDEMGAMVAPIVPINAASVNSKSGLMSSRSATFNFSGRSSSRPGTPSAASSSASLHCQGQQSRRNSSVISSSTVANNGGNNTNTDAQYPGDMPVPISMPVPYPAAPGPLPPQQPKRNLFNKLFNKKDKSGATDSGSATPTQGTIGHGPSSPSFGSFSLNPAPMTNKLLNSISGNNSATDKRGRPPVLVTSSPASPSSPTSQQTTPTAPQTPRQEPPYSPTPTIAPVPREKDKDKKGHGRNISLTSAIATPFKTTLKNNRDRLSAVLNGGVNPSTSSGDLRGDAQAQAQVQAQAAALNASTSGNNLMVPGTQRPSDNRTETRKRDASPGGSGQRNGTNTTIPQSRNGHGGSRSQLSLNAAMMADHEREQQQQQFHPLMLTQSQAKEELVSLKQQQLQLRPPVLGIQPTFVSSAGPTPHIPPAVASPLVAALSPRMSSEIPENLLQGQRALMYVWLVRRWLKRQPSAFGGHANESGLFAGLGVSRSGKGGAASVHSQENSSSGNNGLAYGGVEVRFEWKRAKAKDSGKGSKGRKKSRRGRAMTTTNTTDGGASDGEVERSRSVRRNRTRERDASTAGGTTDPKDRVKSEEKKRNRMSTGSFSTTTASTEENSTTTAPEDDGEESDPEDSETPWVCTLKIRRAAAPGALPIPMQQQQQGDQGGKAQYLAPVIPTQVLRVKVGTLSPTPHHPKVVAMLKVPFPLPDVEVERMGIVRRKGFPLPGQGEEQEKNSGNGAEEREREEREPYHGLTLTAEEIKDMVCSTGLWLVVREGFGGVGRVSRKGDGWRIRA</sequence>
<feature type="compositionally biased region" description="Low complexity" evidence="1">
    <location>
        <begin position="200"/>
        <end position="217"/>
    </location>
</feature>
<feature type="compositionally biased region" description="Basic residues" evidence="1">
    <location>
        <begin position="839"/>
        <end position="849"/>
    </location>
</feature>
<evidence type="ECO:0000313" key="2">
    <source>
        <dbReference type="EMBL" id="KAF4611546.1"/>
    </source>
</evidence>
<reference evidence="2 3" key="1">
    <citation type="submission" date="2019-12" db="EMBL/GenBank/DDBJ databases">
        <authorList>
            <person name="Floudas D."/>
            <person name="Bentzer J."/>
            <person name="Ahren D."/>
            <person name="Johansson T."/>
            <person name="Persson P."/>
            <person name="Tunlid A."/>
        </authorList>
    </citation>
    <scope>NUCLEOTIDE SEQUENCE [LARGE SCALE GENOMIC DNA]</scope>
    <source>
        <strain evidence="2 3">CBS 102.39</strain>
    </source>
</reference>
<feature type="compositionally biased region" description="Polar residues" evidence="1">
    <location>
        <begin position="178"/>
        <end position="198"/>
    </location>
</feature>
<feature type="compositionally biased region" description="Low complexity" evidence="1">
    <location>
        <begin position="906"/>
        <end position="924"/>
    </location>
</feature>
<evidence type="ECO:0000256" key="1">
    <source>
        <dbReference type="SAM" id="MobiDB-lite"/>
    </source>
</evidence>
<organism evidence="2 3">
    <name type="scientific">Agrocybe pediades</name>
    <dbReference type="NCBI Taxonomy" id="84607"/>
    <lineage>
        <taxon>Eukaryota</taxon>
        <taxon>Fungi</taxon>
        <taxon>Dikarya</taxon>
        <taxon>Basidiomycota</taxon>
        <taxon>Agaricomycotina</taxon>
        <taxon>Agaricomycetes</taxon>
        <taxon>Agaricomycetidae</taxon>
        <taxon>Agaricales</taxon>
        <taxon>Agaricineae</taxon>
        <taxon>Strophariaceae</taxon>
        <taxon>Agrocybe</taxon>
    </lineage>
</organism>